<dbReference type="Proteomes" id="UP000184063">
    <property type="component" value="Unassembled WGS sequence"/>
</dbReference>
<accession>A0A1M3TAH5</accession>
<dbReference type="EMBL" id="KV878245">
    <property type="protein sequence ID" value="OJZ83761.1"/>
    <property type="molecule type" value="Genomic_DNA"/>
</dbReference>
<protein>
    <submittedName>
        <fullName evidence="1">Uncharacterized protein</fullName>
    </submittedName>
</protein>
<evidence type="ECO:0000313" key="1">
    <source>
        <dbReference type="EMBL" id="OJZ83761.1"/>
    </source>
</evidence>
<gene>
    <name evidence="1" type="ORF">ASPFODRAFT_287172</name>
</gene>
<name>A0A1M3TAH5_ASPLC</name>
<organism evidence="1 2">
    <name type="scientific">Aspergillus luchuensis (strain CBS 106.47)</name>
    <dbReference type="NCBI Taxonomy" id="1137211"/>
    <lineage>
        <taxon>Eukaryota</taxon>
        <taxon>Fungi</taxon>
        <taxon>Dikarya</taxon>
        <taxon>Ascomycota</taxon>
        <taxon>Pezizomycotina</taxon>
        <taxon>Eurotiomycetes</taxon>
        <taxon>Eurotiomycetidae</taxon>
        <taxon>Eurotiales</taxon>
        <taxon>Aspergillaceae</taxon>
        <taxon>Aspergillus</taxon>
        <taxon>Aspergillus subgen. Circumdati</taxon>
    </lineage>
</organism>
<dbReference type="OrthoDB" id="5330139at2759"/>
<evidence type="ECO:0000313" key="2">
    <source>
        <dbReference type="Proteomes" id="UP000184063"/>
    </source>
</evidence>
<proteinExistence type="predicted"/>
<reference evidence="2" key="1">
    <citation type="journal article" date="2017" name="Genome Biol.">
        <title>Comparative genomics reveals high biological diversity and specific adaptations in the industrially and medically important fungal genus Aspergillus.</title>
        <authorList>
            <person name="de Vries R.P."/>
            <person name="Riley R."/>
            <person name="Wiebenga A."/>
            <person name="Aguilar-Osorio G."/>
            <person name="Amillis S."/>
            <person name="Uchima C.A."/>
            <person name="Anderluh G."/>
            <person name="Asadollahi M."/>
            <person name="Askin M."/>
            <person name="Barry K."/>
            <person name="Battaglia E."/>
            <person name="Bayram O."/>
            <person name="Benocci T."/>
            <person name="Braus-Stromeyer S.A."/>
            <person name="Caldana C."/>
            <person name="Canovas D."/>
            <person name="Cerqueira G.C."/>
            <person name="Chen F."/>
            <person name="Chen W."/>
            <person name="Choi C."/>
            <person name="Clum A."/>
            <person name="Dos Santos R.A."/>
            <person name="Damasio A.R."/>
            <person name="Diallinas G."/>
            <person name="Emri T."/>
            <person name="Fekete E."/>
            <person name="Flipphi M."/>
            <person name="Freyberg S."/>
            <person name="Gallo A."/>
            <person name="Gournas C."/>
            <person name="Habgood R."/>
            <person name="Hainaut M."/>
            <person name="Harispe M.L."/>
            <person name="Henrissat B."/>
            <person name="Hilden K.S."/>
            <person name="Hope R."/>
            <person name="Hossain A."/>
            <person name="Karabika E."/>
            <person name="Karaffa L."/>
            <person name="Karanyi Z."/>
            <person name="Krasevec N."/>
            <person name="Kuo A."/>
            <person name="Kusch H."/>
            <person name="LaButti K."/>
            <person name="Lagendijk E.L."/>
            <person name="Lapidus A."/>
            <person name="Levasseur A."/>
            <person name="Lindquist E."/>
            <person name="Lipzen A."/>
            <person name="Logrieco A.F."/>
            <person name="MacCabe A."/>
            <person name="Maekelae M.R."/>
            <person name="Malavazi I."/>
            <person name="Melin P."/>
            <person name="Meyer V."/>
            <person name="Mielnichuk N."/>
            <person name="Miskei M."/>
            <person name="Molnar A.P."/>
            <person name="Mule G."/>
            <person name="Ngan C.Y."/>
            <person name="Orejas M."/>
            <person name="Orosz E."/>
            <person name="Ouedraogo J.P."/>
            <person name="Overkamp K.M."/>
            <person name="Park H.-S."/>
            <person name="Perrone G."/>
            <person name="Piumi F."/>
            <person name="Punt P.J."/>
            <person name="Ram A.F."/>
            <person name="Ramon A."/>
            <person name="Rauscher S."/>
            <person name="Record E."/>
            <person name="Riano-Pachon D.M."/>
            <person name="Robert V."/>
            <person name="Roehrig J."/>
            <person name="Ruller R."/>
            <person name="Salamov A."/>
            <person name="Salih N.S."/>
            <person name="Samson R.A."/>
            <person name="Sandor E."/>
            <person name="Sanguinetti M."/>
            <person name="Schuetze T."/>
            <person name="Sepcic K."/>
            <person name="Shelest E."/>
            <person name="Sherlock G."/>
            <person name="Sophianopoulou V."/>
            <person name="Squina F.M."/>
            <person name="Sun H."/>
            <person name="Susca A."/>
            <person name="Todd R.B."/>
            <person name="Tsang A."/>
            <person name="Unkles S.E."/>
            <person name="van de Wiele N."/>
            <person name="van Rossen-Uffink D."/>
            <person name="Oliveira J.V."/>
            <person name="Vesth T.C."/>
            <person name="Visser J."/>
            <person name="Yu J.-H."/>
            <person name="Zhou M."/>
            <person name="Andersen M.R."/>
            <person name="Archer D.B."/>
            <person name="Baker S.E."/>
            <person name="Benoit I."/>
            <person name="Brakhage A.A."/>
            <person name="Braus G.H."/>
            <person name="Fischer R."/>
            <person name="Frisvad J.C."/>
            <person name="Goldman G.H."/>
            <person name="Houbraken J."/>
            <person name="Oakley B."/>
            <person name="Pocsi I."/>
            <person name="Scazzocchio C."/>
            <person name="Seiboth B."/>
            <person name="vanKuyk P.A."/>
            <person name="Wortman J."/>
            <person name="Dyer P.S."/>
            <person name="Grigoriev I.V."/>
        </authorList>
    </citation>
    <scope>NUCLEOTIDE SEQUENCE [LARGE SCALE GENOMIC DNA]</scope>
    <source>
        <strain evidence="2">CBS 106.47</strain>
    </source>
</reference>
<dbReference type="VEuPathDB" id="FungiDB:ASPFODRAFT_287172"/>
<sequence length="93" mass="10645">MFNRATYRFPTTLYRARRSPSARYLHRVTADLQNYDSKGNLVTEKVPVIAGDPGETYLQSIQKSAALSVLLHRKNISLRLLRTLYQHATDVLP</sequence>
<dbReference type="AlphaFoldDB" id="A0A1M3TAH5"/>